<evidence type="ECO:0000256" key="5">
    <source>
        <dbReference type="ARBA" id="ARBA00022989"/>
    </source>
</evidence>
<organism evidence="9 10">
    <name type="scientific">Tamaricihabitans halophyticus</name>
    <dbReference type="NCBI Taxonomy" id="1262583"/>
    <lineage>
        <taxon>Bacteria</taxon>
        <taxon>Bacillati</taxon>
        <taxon>Actinomycetota</taxon>
        <taxon>Actinomycetes</taxon>
        <taxon>Pseudonocardiales</taxon>
        <taxon>Pseudonocardiaceae</taxon>
        <taxon>Tamaricihabitans</taxon>
    </lineage>
</organism>
<dbReference type="PRINTS" id="PR01036">
    <property type="entry name" value="TCRTETB"/>
</dbReference>
<evidence type="ECO:0000256" key="3">
    <source>
        <dbReference type="ARBA" id="ARBA00022475"/>
    </source>
</evidence>
<sequence length="510" mass="52355">MTYSGTRRWWALGALSVALLTIGLDTTILNVALPTLATELSASTSELQWFVNSFTLVLAAGLLPAGLCGDRFGQKKLLLVALTVFGAASAWCAYAGSAGMLITARAALGLGAALLIPLSMSMLTRMFHGAERTKAIGVWSAAMALGIPLGPVVGGWLLDHFWWGSIFLINIPLVLVGLLLLGWLLPATPAAPGNRIDGIGVLLSATGLGVLTYGLIEAGEHGWGGTLTWSLILLGGLLLGAFGWWITRARTPLVDPALFSSRGFAWGTLLATVASFVLMGAMFVLPQYFQAVFDATALGTGLRLLPVVGGLLVGVQLANRLRPNVGAKAIVAIGFALLAAGLLIGTQTSVADSYGFVAFWLSVLGVGFGFALPPAMDIAMGALPRSGSGVGSGMLQAARQVGGTLGVALLGTLLGATYRGQLDLTAVPAAAADSAAAGVRVAQTLDAPELLASVRAALVHGMSATLWVCAGIAVLGVILTLVYLPNHAEDVVAEEQGERTGQSKDEHVAG</sequence>
<dbReference type="Gene3D" id="1.20.1250.20">
    <property type="entry name" value="MFS general substrate transporter like domains"/>
    <property type="match status" value="1"/>
</dbReference>
<keyword evidence="3" id="KW-1003">Cell membrane</keyword>
<protein>
    <submittedName>
        <fullName evidence="9">EmrB/QacA subfamily drug resistance transporter</fullName>
    </submittedName>
</protein>
<evidence type="ECO:0000256" key="7">
    <source>
        <dbReference type="SAM" id="Phobius"/>
    </source>
</evidence>
<dbReference type="NCBIfam" id="TIGR00711">
    <property type="entry name" value="efflux_EmrB"/>
    <property type="match status" value="1"/>
</dbReference>
<dbReference type="InterPro" id="IPR011701">
    <property type="entry name" value="MFS"/>
</dbReference>
<evidence type="ECO:0000256" key="1">
    <source>
        <dbReference type="ARBA" id="ARBA00004651"/>
    </source>
</evidence>
<evidence type="ECO:0000313" key="10">
    <source>
        <dbReference type="Proteomes" id="UP000294911"/>
    </source>
</evidence>
<dbReference type="PROSITE" id="PS50850">
    <property type="entry name" value="MFS"/>
    <property type="match status" value="1"/>
</dbReference>
<evidence type="ECO:0000259" key="8">
    <source>
        <dbReference type="PROSITE" id="PS50850"/>
    </source>
</evidence>
<reference evidence="9 10" key="1">
    <citation type="submission" date="2019-03" db="EMBL/GenBank/DDBJ databases">
        <title>Genomic Encyclopedia of Type Strains, Phase IV (KMG-IV): sequencing the most valuable type-strain genomes for metagenomic binning, comparative biology and taxonomic classification.</title>
        <authorList>
            <person name="Goeker M."/>
        </authorList>
    </citation>
    <scope>NUCLEOTIDE SEQUENCE [LARGE SCALE GENOMIC DNA]</scope>
    <source>
        <strain evidence="9 10">DSM 45765</strain>
    </source>
</reference>
<dbReference type="EMBL" id="SLXQ01000003">
    <property type="protein sequence ID" value="TCP54197.1"/>
    <property type="molecule type" value="Genomic_DNA"/>
</dbReference>
<name>A0A4R2QWV3_9PSEU</name>
<keyword evidence="4 7" id="KW-0812">Transmembrane</keyword>
<feature type="transmembrane region" description="Helical" evidence="7">
    <location>
        <begin position="47"/>
        <end position="65"/>
    </location>
</feature>
<keyword evidence="6 7" id="KW-0472">Membrane</keyword>
<accession>A0A4R2QWV3</accession>
<dbReference type="PANTHER" id="PTHR42718">
    <property type="entry name" value="MAJOR FACILITATOR SUPERFAMILY MULTIDRUG TRANSPORTER MFSC"/>
    <property type="match status" value="1"/>
</dbReference>
<feature type="transmembrane region" description="Helical" evidence="7">
    <location>
        <begin position="228"/>
        <end position="247"/>
    </location>
</feature>
<dbReference type="GO" id="GO:0022857">
    <property type="term" value="F:transmembrane transporter activity"/>
    <property type="evidence" value="ECO:0007669"/>
    <property type="project" value="InterPro"/>
</dbReference>
<dbReference type="InterPro" id="IPR036259">
    <property type="entry name" value="MFS_trans_sf"/>
</dbReference>
<feature type="transmembrane region" description="Helical" evidence="7">
    <location>
        <begin position="196"/>
        <end position="216"/>
    </location>
</feature>
<feature type="transmembrane region" description="Helical" evidence="7">
    <location>
        <begin position="295"/>
        <end position="318"/>
    </location>
</feature>
<evidence type="ECO:0000256" key="2">
    <source>
        <dbReference type="ARBA" id="ARBA00022448"/>
    </source>
</evidence>
<evidence type="ECO:0000256" key="4">
    <source>
        <dbReference type="ARBA" id="ARBA00022692"/>
    </source>
</evidence>
<dbReference type="SUPFAM" id="SSF103473">
    <property type="entry name" value="MFS general substrate transporter"/>
    <property type="match status" value="1"/>
</dbReference>
<dbReference type="GO" id="GO:0005886">
    <property type="term" value="C:plasma membrane"/>
    <property type="evidence" value="ECO:0007669"/>
    <property type="project" value="UniProtKB-SubCell"/>
</dbReference>
<evidence type="ECO:0000313" key="9">
    <source>
        <dbReference type="EMBL" id="TCP54197.1"/>
    </source>
</evidence>
<keyword evidence="10" id="KW-1185">Reference proteome</keyword>
<proteinExistence type="predicted"/>
<dbReference type="Proteomes" id="UP000294911">
    <property type="component" value="Unassembled WGS sequence"/>
</dbReference>
<keyword evidence="5 7" id="KW-1133">Transmembrane helix</keyword>
<dbReference type="Gene3D" id="1.20.1720.10">
    <property type="entry name" value="Multidrug resistance protein D"/>
    <property type="match status" value="1"/>
</dbReference>
<comment type="caution">
    <text evidence="9">The sequence shown here is derived from an EMBL/GenBank/DDBJ whole genome shotgun (WGS) entry which is preliminary data.</text>
</comment>
<dbReference type="PANTHER" id="PTHR42718:SF42">
    <property type="entry name" value="EXPORT PROTEIN"/>
    <property type="match status" value="1"/>
</dbReference>
<feature type="transmembrane region" description="Helical" evidence="7">
    <location>
        <begin position="357"/>
        <end position="376"/>
    </location>
</feature>
<keyword evidence="2" id="KW-0813">Transport</keyword>
<feature type="transmembrane region" description="Helical" evidence="7">
    <location>
        <begin position="77"/>
        <end position="96"/>
    </location>
</feature>
<dbReference type="InterPro" id="IPR020846">
    <property type="entry name" value="MFS_dom"/>
</dbReference>
<feature type="transmembrane region" description="Helical" evidence="7">
    <location>
        <begin position="268"/>
        <end position="289"/>
    </location>
</feature>
<feature type="transmembrane region" description="Helical" evidence="7">
    <location>
        <begin position="102"/>
        <end position="123"/>
    </location>
</feature>
<dbReference type="RefSeq" id="WP_243658890.1">
    <property type="nucleotide sequence ID" value="NZ_SLXQ01000003.1"/>
</dbReference>
<evidence type="ECO:0000256" key="6">
    <source>
        <dbReference type="ARBA" id="ARBA00023136"/>
    </source>
</evidence>
<gene>
    <name evidence="9" type="ORF">EV191_103240</name>
</gene>
<dbReference type="Pfam" id="PF07690">
    <property type="entry name" value="MFS_1"/>
    <property type="match status" value="1"/>
</dbReference>
<feature type="transmembrane region" description="Helical" evidence="7">
    <location>
        <begin position="162"/>
        <end position="184"/>
    </location>
</feature>
<dbReference type="InterPro" id="IPR004638">
    <property type="entry name" value="EmrB-like"/>
</dbReference>
<feature type="transmembrane region" description="Helical" evidence="7">
    <location>
        <begin position="135"/>
        <end position="156"/>
    </location>
</feature>
<feature type="transmembrane region" description="Helical" evidence="7">
    <location>
        <begin position="325"/>
        <end position="345"/>
    </location>
</feature>
<feature type="domain" description="Major facilitator superfamily (MFS) profile" evidence="8">
    <location>
        <begin position="11"/>
        <end position="488"/>
    </location>
</feature>
<comment type="subcellular location">
    <subcellularLocation>
        <location evidence="1">Cell membrane</location>
        <topology evidence="1">Multi-pass membrane protein</topology>
    </subcellularLocation>
</comment>
<dbReference type="CDD" id="cd17321">
    <property type="entry name" value="MFS_MMR_MDR_like"/>
    <property type="match status" value="1"/>
</dbReference>
<feature type="transmembrane region" description="Helical" evidence="7">
    <location>
        <begin position="464"/>
        <end position="484"/>
    </location>
</feature>
<dbReference type="AlphaFoldDB" id="A0A4R2QWV3"/>